<sequence length="98" mass="10889">MCNIVESPQPGASGVQSKQVTSENVTECIEALDNNQKSISTFSIKWKVHLLIVVGDRDICDRRHENECLVYPPPGNSIIGALYGIERFVLVYRNPAES</sequence>
<comment type="caution">
    <text evidence="2">The sequence shown here is derived from an EMBL/GenBank/DDBJ whole genome shotgun (WGS) entry which is preliminary data.</text>
</comment>
<name>A0AAN7P8Y8_9COLE</name>
<organism evidence="2 3">
    <name type="scientific">Aquatica leii</name>
    <dbReference type="NCBI Taxonomy" id="1421715"/>
    <lineage>
        <taxon>Eukaryota</taxon>
        <taxon>Metazoa</taxon>
        <taxon>Ecdysozoa</taxon>
        <taxon>Arthropoda</taxon>
        <taxon>Hexapoda</taxon>
        <taxon>Insecta</taxon>
        <taxon>Pterygota</taxon>
        <taxon>Neoptera</taxon>
        <taxon>Endopterygota</taxon>
        <taxon>Coleoptera</taxon>
        <taxon>Polyphaga</taxon>
        <taxon>Elateriformia</taxon>
        <taxon>Elateroidea</taxon>
        <taxon>Lampyridae</taxon>
        <taxon>Luciolinae</taxon>
        <taxon>Aquatica</taxon>
    </lineage>
</organism>
<dbReference type="EMBL" id="JARPUR010000004">
    <property type="protein sequence ID" value="KAK4877086.1"/>
    <property type="molecule type" value="Genomic_DNA"/>
</dbReference>
<keyword evidence="3" id="KW-1185">Reference proteome</keyword>
<protein>
    <submittedName>
        <fullName evidence="2">Uncharacterized protein</fullName>
    </submittedName>
</protein>
<proteinExistence type="predicted"/>
<feature type="region of interest" description="Disordered" evidence="1">
    <location>
        <begin position="1"/>
        <end position="20"/>
    </location>
</feature>
<reference evidence="3" key="1">
    <citation type="submission" date="2023-01" db="EMBL/GenBank/DDBJ databases">
        <title>Key to firefly adult light organ development and bioluminescence: homeobox transcription factors regulate luciferase expression and transportation to peroxisome.</title>
        <authorList>
            <person name="Fu X."/>
        </authorList>
    </citation>
    <scope>NUCLEOTIDE SEQUENCE [LARGE SCALE GENOMIC DNA]</scope>
</reference>
<evidence type="ECO:0000313" key="2">
    <source>
        <dbReference type="EMBL" id="KAK4877086.1"/>
    </source>
</evidence>
<dbReference type="Proteomes" id="UP001353858">
    <property type="component" value="Unassembled WGS sequence"/>
</dbReference>
<dbReference type="AlphaFoldDB" id="A0AAN7P8Y8"/>
<evidence type="ECO:0000313" key="3">
    <source>
        <dbReference type="Proteomes" id="UP001353858"/>
    </source>
</evidence>
<gene>
    <name evidence="2" type="ORF">RN001_009592</name>
</gene>
<accession>A0AAN7P8Y8</accession>
<evidence type="ECO:0000256" key="1">
    <source>
        <dbReference type="SAM" id="MobiDB-lite"/>
    </source>
</evidence>